<evidence type="ECO:0000313" key="4">
    <source>
        <dbReference type="Proteomes" id="UP000601435"/>
    </source>
</evidence>
<accession>A0A812SFH3</accession>
<dbReference type="EMBL" id="CAJNJA010021208">
    <property type="protein sequence ID" value="CAE7471572.1"/>
    <property type="molecule type" value="Genomic_DNA"/>
</dbReference>
<feature type="domain" description="Endonuclease/exonuclease/phosphatase" evidence="2">
    <location>
        <begin position="28"/>
        <end position="187"/>
    </location>
</feature>
<dbReference type="SUPFAM" id="SSF56219">
    <property type="entry name" value="DNase I-like"/>
    <property type="match status" value="1"/>
</dbReference>
<evidence type="ECO:0000259" key="2">
    <source>
        <dbReference type="Pfam" id="PF03372"/>
    </source>
</evidence>
<dbReference type="Gene3D" id="3.60.10.10">
    <property type="entry name" value="Endonuclease/exonuclease/phosphatase"/>
    <property type="match status" value="1"/>
</dbReference>
<dbReference type="Pfam" id="PF03372">
    <property type="entry name" value="Exo_endo_phos"/>
    <property type="match status" value="1"/>
</dbReference>
<sequence>PHPQMPEPQVSQGTQPPHVAGQLGVLCLNVNSLVRHRDALLDLAVEQHADILMVQETGCTSTQWPAMCKYFHHRRWQLVGVPAATVPGGGRGGVAIIVRDPLSVTTLDSFAGKHGQCISVAVHGQALPLMVSCCYRRPGPDLELLEPLARHVQAFGQRPWLVGGDFNLSPSLGPLPDLLKSFGGRVPDLTATWCDTAVSAQEWDAEATLAAPGSSDDRGVQSPEAPTSQESCTLAGATEFVRFGMLGFLSLWGLLTTVLTLSSTLSTLVNGTLSVLSSLLRLFVRSLSMSSWLLKARAVGPKVRFSDVASRLDPQCLGQLQYGGLKGHDCEWVTFGGLVDPRPIDNAPALLQGDVWAFYALALCKRFTLTIALLCIGLPAAAEGEVLGTTQGAGHRTRSRTQKLLGKWSWSALPHGATNGTEAQNWLRSVRIDADLARNQQLVITPRLVQALHVGVQRHDGFAVGVAIGGFQTPAVDFDSENIRADCPFCHQSTVPSLQHVCWACPCFADLRKCSAPRSLLVARLGWDQQGIDHAVLSQLGSIRKRVLNLTKAEWKETSLRTGAPAPLDTSEAFRRLVMSKPKLDKVLVEPYPTEAAAMPG</sequence>
<gene>
    <name evidence="3" type="ORF">SNEC2469_LOCUS13290</name>
</gene>
<comment type="caution">
    <text evidence="3">The sequence shown here is derived from an EMBL/GenBank/DDBJ whole genome shotgun (WGS) entry which is preliminary data.</text>
</comment>
<evidence type="ECO:0000256" key="1">
    <source>
        <dbReference type="SAM" id="MobiDB-lite"/>
    </source>
</evidence>
<name>A0A812SFH3_9DINO</name>
<proteinExistence type="predicted"/>
<evidence type="ECO:0000313" key="3">
    <source>
        <dbReference type="EMBL" id="CAE7471572.1"/>
    </source>
</evidence>
<feature type="region of interest" description="Disordered" evidence="1">
    <location>
        <begin position="210"/>
        <end position="231"/>
    </location>
</feature>
<keyword evidence="4" id="KW-1185">Reference proteome</keyword>
<feature type="non-terminal residue" evidence="3">
    <location>
        <position position="601"/>
    </location>
</feature>
<dbReference type="OrthoDB" id="10624953at2759"/>
<reference evidence="3" key="1">
    <citation type="submission" date="2021-02" db="EMBL/GenBank/DDBJ databases">
        <authorList>
            <person name="Dougan E. K."/>
            <person name="Rhodes N."/>
            <person name="Thang M."/>
            <person name="Chan C."/>
        </authorList>
    </citation>
    <scope>NUCLEOTIDE SEQUENCE</scope>
</reference>
<dbReference type="InterPro" id="IPR005135">
    <property type="entry name" value="Endo/exonuclease/phosphatase"/>
</dbReference>
<protein>
    <recommendedName>
        <fullName evidence="2">Endonuclease/exonuclease/phosphatase domain-containing protein</fullName>
    </recommendedName>
</protein>
<dbReference type="GO" id="GO:0003824">
    <property type="term" value="F:catalytic activity"/>
    <property type="evidence" value="ECO:0007669"/>
    <property type="project" value="InterPro"/>
</dbReference>
<dbReference type="Proteomes" id="UP000601435">
    <property type="component" value="Unassembled WGS sequence"/>
</dbReference>
<dbReference type="AlphaFoldDB" id="A0A812SFH3"/>
<organism evidence="3 4">
    <name type="scientific">Symbiodinium necroappetens</name>
    <dbReference type="NCBI Taxonomy" id="1628268"/>
    <lineage>
        <taxon>Eukaryota</taxon>
        <taxon>Sar</taxon>
        <taxon>Alveolata</taxon>
        <taxon>Dinophyceae</taxon>
        <taxon>Suessiales</taxon>
        <taxon>Symbiodiniaceae</taxon>
        <taxon>Symbiodinium</taxon>
    </lineage>
</organism>
<dbReference type="InterPro" id="IPR036691">
    <property type="entry name" value="Endo/exonu/phosph_ase_sf"/>
</dbReference>